<keyword evidence="6 7" id="KW-0998">Cell outer membrane</keyword>
<dbReference type="Pfam" id="PF13715">
    <property type="entry name" value="CarbopepD_reg_2"/>
    <property type="match status" value="1"/>
</dbReference>
<dbReference type="NCBIfam" id="TIGR04057">
    <property type="entry name" value="SusC_RagA_signa"/>
    <property type="match status" value="1"/>
</dbReference>
<dbReference type="SUPFAM" id="SSF49464">
    <property type="entry name" value="Carboxypeptidase regulatory domain-like"/>
    <property type="match status" value="1"/>
</dbReference>
<evidence type="ECO:0000313" key="11">
    <source>
        <dbReference type="Proteomes" id="UP000294155"/>
    </source>
</evidence>
<reference evidence="10 11" key="1">
    <citation type="submission" date="2019-02" db="EMBL/GenBank/DDBJ databases">
        <title>Bacterial novel species isolated from soil.</title>
        <authorList>
            <person name="Jung H.-Y."/>
        </authorList>
    </citation>
    <scope>NUCLEOTIDE SEQUENCE [LARGE SCALE GENOMIC DNA]</scope>
    <source>
        <strain evidence="10 11">1-3-3-3</strain>
    </source>
</reference>
<feature type="signal peptide" evidence="8">
    <location>
        <begin position="1"/>
        <end position="21"/>
    </location>
</feature>
<proteinExistence type="inferred from homology"/>
<comment type="subcellular location">
    <subcellularLocation>
        <location evidence="1 7">Cell outer membrane</location>
        <topology evidence="1 7">Multi-pass membrane protein</topology>
    </subcellularLocation>
</comment>
<name>A0A4Q5LC87_9BACT</name>
<evidence type="ECO:0000313" key="10">
    <source>
        <dbReference type="EMBL" id="RYU79929.1"/>
    </source>
</evidence>
<evidence type="ECO:0000256" key="1">
    <source>
        <dbReference type="ARBA" id="ARBA00004571"/>
    </source>
</evidence>
<feature type="domain" description="TonB-dependent receptor plug" evidence="9">
    <location>
        <begin position="121"/>
        <end position="241"/>
    </location>
</feature>
<dbReference type="RefSeq" id="WP_129920929.1">
    <property type="nucleotide sequence ID" value="NZ_SEWE01000016.1"/>
</dbReference>
<dbReference type="InterPro" id="IPR023996">
    <property type="entry name" value="TonB-dep_OMP_SusC/RagA"/>
</dbReference>
<sequence>MKRLLLLSLFLSLAFVGRSWAQNKAVSGKVLDAANNEGLPGVSVLVKGTSIGTATNADGNYTLLVPDNATTLVFKQLGYTTEERPIGASKTIDAALSIDSKQLNEVVVTALGISRETRALGYALSEIKSDQVVQKSEPDVLRTLQGKIPGVNIISSSGVPGSSARITIRGNTSLLGNNQPLFVVDGVPYDNRQTNSDNQLSGGAAYSSRTADIDPNNIESLNVLKGGSATALYGSRAANGVIVITTKTGSGRRGAKGVQIGYNTSYSIEKIAGLPDYQNTYGSGSQFNYGLTNGTWGPRFDGRTIDHPYSFAVNNPNNINKPDVLLGFPEFATATVPYQAYPNNVKDFFDTGHVFENSVSLAGTSDNATFSAILSRSDNQGMIPNSFFVRNNVSVGGTGHYNKFTVGGNVAYTNSSQQGPQLGANNAIGNSSAFSRVLFMPRNMDLQGLPNTNPYNNASVFGWLTGQADNPVWSTINNTYTSRVDRAVLSVNMAYAFKEWLTLTYRGGVNTYTDARRTTVRPGSVGFGGLGNIIEDNIQNTELEQTLLLAFDKNLTEDISLTATLGVNANQRTFSQNSFQGNKIIVFGIDNIANTVEKNSLGADFSKRRLLGILGNATVGYKDWAFLTLSGRNDFSSTLNRNGVIGQSGRSFFYPSVEASVVFTEALGLDYSWLSMGKIRANVARTGNDASPYDAGPTRYTVNPEFGNNAGTSTFPFLGTPGLALSNTISNPALTPEFTRAIEGGLDLDFFKNRIQLMATYYDRLTTNQIAPISRPASTGFLYELTNFGAISNKGVELGLTLVPVDVKGFRWSSTTNFTHNKNIIERLEPGVNAIGIGSYFTGGARALQVAGRPYGEITGSVAARDEAGNILINPANGFIIRAADPRVIANPNPQFTMGFINSFTYKGLTLSTVIDYRKGGDLYSTTIQQLLGRGVTKDTEDRDKTVIIKGVYGNPDTRQPLSDTNGGGPNRTAITLNDLYFGNAAINSADEFSIYDATTVRLREITLGYDVPQKLLAKTPIGNVNISVSGRNLYWYSPNLPKYTNFDPETSTFGASNAQGFEYTNAPSSRRYGVNLRVTF</sequence>
<keyword evidence="5 7" id="KW-0472">Membrane</keyword>
<dbReference type="EMBL" id="SEWE01000016">
    <property type="protein sequence ID" value="RYU79929.1"/>
    <property type="molecule type" value="Genomic_DNA"/>
</dbReference>
<gene>
    <name evidence="10" type="ORF">EWM57_09600</name>
</gene>
<dbReference type="InterPro" id="IPR008969">
    <property type="entry name" value="CarboxyPept-like_regulatory"/>
</dbReference>
<evidence type="ECO:0000259" key="9">
    <source>
        <dbReference type="Pfam" id="PF07715"/>
    </source>
</evidence>
<dbReference type="OrthoDB" id="9768177at2"/>
<evidence type="ECO:0000256" key="5">
    <source>
        <dbReference type="ARBA" id="ARBA00023136"/>
    </source>
</evidence>
<evidence type="ECO:0000256" key="6">
    <source>
        <dbReference type="ARBA" id="ARBA00023237"/>
    </source>
</evidence>
<dbReference type="InterPro" id="IPR037066">
    <property type="entry name" value="Plug_dom_sf"/>
</dbReference>
<feature type="chain" id="PRO_5020504554" evidence="8">
    <location>
        <begin position="22"/>
        <end position="1081"/>
    </location>
</feature>
<evidence type="ECO:0000256" key="8">
    <source>
        <dbReference type="SAM" id="SignalP"/>
    </source>
</evidence>
<protein>
    <submittedName>
        <fullName evidence="10">SusC/RagA family TonB-linked outer membrane protein</fullName>
    </submittedName>
</protein>
<dbReference type="InterPro" id="IPR023997">
    <property type="entry name" value="TonB-dep_OMP_SusC/RagA_CS"/>
</dbReference>
<dbReference type="InterPro" id="IPR036942">
    <property type="entry name" value="Beta-barrel_TonB_sf"/>
</dbReference>
<comment type="caution">
    <text evidence="10">The sequence shown here is derived from an EMBL/GenBank/DDBJ whole genome shotgun (WGS) entry which is preliminary data.</text>
</comment>
<evidence type="ECO:0000256" key="4">
    <source>
        <dbReference type="ARBA" id="ARBA00022692"/>
    </source>
</evidence>
<dbReference type="Gene3D" id="2.40.170.20">
    <property type="entry name" value="TonB-dependent receptor, beta-barrel domain"/>
    <property type="match status" value="1"/>
</dbReference>
<evidence type="ECO:0000256" key="7">
    <source>
        <dbReference type="PROSITE-ProRule" id="PRU01360"/>
    </source>
</evidence>
<keyword evidence="4 7" id="KW-0812">Transmembrane</keyword>
<dbReference type="NCBIfam" id="TIGR04056">
    <property type="entry name" value="OMP_RagA_SusC"/>
    <property type="match status" value="1"/>
</dbReference>
<dbReference type="Proteomes" id="UP000294155">
    <property type="component" value="Unassembled WGS sequence"/>
</dbReference>
<dbReference type="InterPro" id="IPR012910">
    <property type="entry name" value="Plug_dom"/>
</dbReference>
<dbReference type="PROSITE" id="PS52016">
    <property type="entry name" value="TONB_DEPENDENT_REC_3"/>
    <property type="match status" value="1"/>
</dbReference>
<dbReference type="Gene3D" id="2.60.40.1120">
    <property type="entry name" value="Carboxypeptidase-like, regulatory domain"/>
    <property type="match status" value="1"/>
</dbReference>
<dbReference type="InterPro" id="IPR039426">
    <property type="entry name" value="TonB-dep_rcpt-like"/>
</dbReference>
<keyword evidence="3 7" id="KW-1134">Transmembrane beta strand</keyword>
<dbReference type="Gene3D" id="2.170.130.10">
    <property type="entry name" value="TonB-dependent receptor, plug domain"/>
    <property type="match status" value="1"/>
</dbReference>
<keyword evidence="11" id="KW-1185">Reference proteome</keyword>
<evidence type="ECO:0000256" key="3">
    <source>
        <dbReference type="ARBA" id="ARBA00022452"/>
    </source>
</evidence>
<comment type="similarity">
    <text evidence="7">Belongs to the TonB-dependent receptor family.</text>
</comment>
<dbReference type="AlphaFoldDB" id="A0A4Q5LC87"/>
<dbReference type="Pfam" id="PF07715">
    <property type="entry name" value="Plug"/>
    <property type="match status" value="1"/>
</dbReference>
<keyword evidence="2 7" id="KW-0813">Transport</keyword>
<evidence type="ECO:0000256" key="2">
    <source>
        <dbReference type="ARBA" id="ARBA00022448"/>
    </source>
</evidence>
<dbReference type="SUPFAM" id="SSF56935">
    <property type="entry name" value="Porins"/>
    <property type="match status" value="1"/>
</dbReference>
<accession>A0A4Q5LC87</accession>
<keyword evidence="8" id="KW-0732">Signal</keyword>
<dbReference type="GO" id="GO:0009279">
    <property type="term" value="C:cell outer membrane"/>
    <property type="evidence" value="ECO:0007669"/>
    <property type="project" value="UniProtKB-SubCell"/>
</dbReference>
<organism evidence="10 11">
    <name type="scientific">Hymenobacter persicinus</name>
    <dbReference type="NCBI Taxonomy" id="2025506"/>
    <lineage>
        <taxon>Bacteria</taxon>
        <taxon>Pseudomonadati</taxon>
        <taxon>Bacteroidota</taxon>
        <taxon>Cytophagia</taxon>
        <taxon>Cytophagales</taxon>
        <taxon>Hymenobacteraceae</taxon>
        <taxon>Hymenobacter</taxon>
    </lineage>
</organism>